<evidence type="ECO:0000313" key="4">
    <source>
        <dbReference type="EMBL" id="OAM15687.1"/>
    </source>
</evidence>
<feature type="domain" description="Inner membrane protein YqiJ N-terminal" evidence="3">
    <location>
        <begin position="12"/>
        <end position="129"/>
    </location>
</feature>
<keyword evidence="1" id="KW-0472">Membrane</keyword>
<evidence type="ECO:0000313" key="5">
    <source>
        <dbReference type="Proteomes" id="UP000078003"/>
    </source>
</evidence>
<feature type="domain" description="Inner membrane protein YqiJ OB-fold" evidence="2">
    <location>
        <begin position="151"/>
        <end position="213"/>
    </location>
</feature>
<comment type="caution">
    <text evidence="4">The sequence shown here is derived from an EMBL/GenBank/DDBJ whole genome shotgun (WGS) entry which is preliminary data.</text>
</comment>
<dbReference type="EMBL" id="LXSF01000012">
    <property type="protein sequence ID" value="OAM15687.1"/>
    <property type="molecule type" value="Genomic_DNA"/>
</dbReference>
<organism evidence="4 5">
    <name type="scientific">Eikenella corrodens</name>
    <dbReference type="NCBI Taxonomy" id="539"/>
    <lineage>
        <taxon>Bacteria</taxon>
        <taxon>Pseudomonadati</taxon>
        <taxon>Pseudomonadota</taxon>
        <taxon>Betaproteobacteria</taxon>
        <taxon>Neisseriales</taxon>
        <taxon>Neisseriaceae</taxon>
        <taxon>Eikenella</taxon>
    </lineage>
</organism>
<evidence type="ECO:0000259" key="2">
    <source>
        <dbReference type="Pfam" id="PF07290"/>
    </source>
</evidence>
<evidence type="ECO:0000256" key="1">
    <source>
        <dbReference type="SAM" id="Phobius"/>
    </source>
</evidence>
<dbReference type="InterPro" id="IPR010840">
    <property type="entry name" value="YqiJ_OB"/>
</dbReference>
<feature type="transmembrane region" description="Helical" evidence="1">
    <location>
        <begin position="114"/>
        <end position="136"/>
    </location>
</feature>
<name>A0A1A9RCM9_EIKCO</name>
<protein>
    <recommendedName>
        <fullName evidence="6">DUF1449 family protein</fullName>
    </recommendedName>
</protein>
<evidence type="ECO:0008006" key="6">
    <source>
        <dbReference type="Google" id="ProtNLM"/>
    </source>
</evidence>
<gene>
    <name evidence="4" type="ORF">A7P85_09955</name>
</gene>
<dbReference type="AlphaFoldDB" id="A0A1A9RCM9"/>
<evidence type="ECO:0000259" key="3">
    <source>
        <dbReference type="Pfam" id="PF21001"/>
    </source>
</evidence>
<proteinExistence type="predicted"/>
<feature type="transmembrane region" description="Helical" evidence="1">
    <location>
        <begin position="83"/>
        <end position="108"/>
    </location>
</feature>
<dbReference type="InterPro" id="IPR048376">
    <property type="entry name" value="YqiJ_N"/>
</dbReference>
<accession>A0A1A9RCM9</accession>
<sequence>MWNLINAPETEIFGIAIALMLMLGLLELLSLLAGGLTDWLDNLLPDSLVEADLDGDLHGGIEGAGALVRFLDWLYVGRVPLMMLLVVFLAVFGLAGYVLQSVCAGLFGGYLNTWPAAAAALFLALPLVRLTAGVLYKIMPKDETTAVSQESLIGRVGTVVLGEARPGSPAQVRVKDGYGQQHYVMAEPDGEGVLKQGEAVLLVSLEGNTFKAILNPSGSLVD</sequence>
<keyword evidence="1" id="KW-0812">Transmembrane</keyword>
<reference evidence="5" key="1">
    <citation type="submission" date="2016-05" db="EMBL/GenBank/DDBJ databases">
        <title>Draft genome of Corynebacterium afermentans subsp. afermentans LCDC 88199T.</title>
        <authorList>
            <person name="Bernier A.-M."/>
            <person name="Bernard K."/>
        </authorList>
    </citation>
    <scope>NUCLEOTIDE SEQUENCE [LARGE SCALE GENOMIC DNA]</scope>
    <source>
        <strain evidence="5">NML01-0328</strain>
    </source>
</reference>
<dbReference type="Proteomes" id="UP000078003">
    <property type="component" value="Unassembled WGS sequence"/>
</dbReference>
<feature type="transmembrane region" description="Helical" evidence="1">
    <location>
        <begin position="12"/>
        <end position="37"/>
    </location>
</feature>
<dbReference type="RefSeq" id="WP_064084994.1">
    <property type="nucleotide sequence ID" value="NZ_LXSF01000012.1"/>
</dbReference>
<dbReference type="Pfam" id="PF07290">
    <property type="entry name" value="YqiJ_OB"/>
    <property type="match status" value="1"/>
</dbReference>
<dbReference type="Pfam" id="PF21001">
    <property type="entry name" value="YqiJ_N"/>
    <property type="match status" value="1"/>
</dbReference>
<keyword evidence="1" id="KW-1133">Transmembrane helix</keyword>